<accession>A0ABV7VFI3</accession>
<keyword evidence="11 12" id="KW-0472">Membrane</keyword>
<evidence type="ECO:0000256" key="9">
    <source>
        <dbReference type="ARBA" id="ARBA00022748"/>
    </source>
</evidence>
<gene>
    <name evidence="13" type="primary">ccmD</name>
    <name evidence="13" type="ORF">ACFOOQ_12045</name>
</gene>
<dbReference type="PANTHER" id="PTHR37531:SF1">
    <property type="entry name" value="HEME EXPORTER PROTEIN D"/>
    <property type="match status" value="1"/>
</dbReference>
<keyword evidence="7 12" id="KW-0997">Cell inner membrane</keyword>
<feature type="transmembrane region" description="Helical" evidence="12">
    <location>
        <begin position="12"/>
        <end position="33"/>
    </location>
</feature>
<dbReference type="EMBL" id="JBHRYJ010000002">
    <property type="protein sequence ID" value="MFC3676280.1"/>
    <property type="molecule type" value="Genomic_DNA"/>
</dbReference>
<keyword evidence="10 12" id="KW-1133">Transmembrane helix</keyword>
<evidence type="ECO:0000313" key="13">
    <source>
        <dbReference type="EMBL" id="MFC3676280.1"/>
    </source>
</evidence>
<sequence>MYWSSLGNFLTMGGYAGFVWPAFAVTLVILLGLGLQSRARMKTAERDHAEARREAGRDV</sequence>
<dbReference type="Proteomes" id="UP001595711">
    <property type="component" value="Unassembled WGS sequence"/>
</dbReference>
<organism evidence="13 14">
    <name type="scientific">Ferrovibrio xuzhouensis</name>
    <dbReference type="NCBI Taxonomy" id="1576914"/>
    <lineage>
        <taxon>Bacteria</taxon>
        <taxon>Pseudomonadati</taxon>
        <taxon>Pseudomonadota</taxon>
        <taxon>Alphaproteobacteria</taxon>
        <taxon>Rhodospirillales</taxon>
        <taxon>Rhodospirillaceae</taxon>
        <taxon>Ferrovibrio</taxon>
    </lineage>
</organism>
<evidence type="ECO:0000313" key="14">
    <source>
        <dbReference type="Proteomes" id="UP001595711"/>
    </source>
</evidence>
<reference evidence="14" key="1">
    <citation type="journal article" date="2019" name="Int. J. Syst. Evol. Microbiol.">
        <title>The Global Catalogue of Microorganisms (GCM) 10K type strain sequencing project: providing services to taxonomists for standard genome sequencing and annotation.</title>
        <authorList>
            <consortium name="The Broad Institute Genomics Platform"/>
            <consortium name="The Broad Institute Genome Sequencing Center for Infectious Disease"/>
            <person name="Wu L."/>
            <person name="Ma J."/>
        </authorList>
    </citation>
    <scope>NUCLEOTIDE SEQUENCE [LARGE SCALE GENOMIC DNA]</scope>
    <source>
        <strain evidence="14">KCTC 42182</strain>
    </source>
</reference>
<name>A0ABV7VFI3_9PROT</name>
<dbReference type="InterPro" id="IPR007078">
    <property type="entry name" value="Haem_export_protD_CcmD"/>
</dbReference>
<evidence type="ECO:0000256" key="8">
    <source>
        <dbReference type="ARBA" id="ARBA00022692"/>
    </source>
</evidence>
<evidence type="ECO:0000256" key="11">
    <source>
        <dbReference type="ARBA" id="ARBA00023136"/>
    </source>
</evidence>
<protein>
    <recommendedName>
        <fullName evidence="4 12">Heme exporter protein D</fullName>
    </recommendedName>
</protein>
<comment type="caution">
    <text evidence="13">The sequence shown here is derived from an EMBL/GenBank/DDBJ whole genome shotgun (WGS) entry which is preliminary data.</text>
</comment>
<comment type="subcellular location">
    <subcellularLocation>
        <location evidence="2 12">Cell inner membrane</location>
        <topology evidence="2 12">Single-pass membrane protein</topology>
    </subcellularLocation>
</comment>
<dbReference type="PANTHER" id="PTHR37531">
    <property type="entry name" value="HEME EXPORTER PROTEIN D"/>
    <property type="match status" value="1"/>
</dbReference>
<keyword evidence="5 12" id="KW-0813">Transport</keyword>
<evidence type="ECO:0000256" key="10">
    <source>
        <dbReference type="ARBA" id="ARBA00022989"/>
    </source>
</evidence>
<dbReference type="NCBIfam" id="TIGR03141">
    <property type="entry name" value="cytochro_ccmD"/>
    <property type="match status" value="1"/>
</dbReference>
<comment type="function">
    <text evidence="1 12">Required for the export of heme to the periplasm for the biogenesis of c-type cytochromes.</text>
</comment>
<keyword evidence="9 12" id="KW-0201">Cytochrome c-type biogenesis</keyword>
<dbReference type="RefSeq" id="WP_379726592.1">
    <property type="nucleotide sequence ID" value="NZ_JBHRYJ010000002.1"/>
</dbReference>
<proteinExistence type="inferred from homology"/>
<dbReference type="Pfam" id="PF04995">
    <property type="entry name" value="CcmD"/>
    <property type="match status" value="1"/>
</dbReference>
<evidence type="ECO:0000256" key="12">
    <source>
        <dbReference type="RuleBase" id="RU363101"/>
    </source>
</evidence>
<evidence type="ECO:0000256" key="1">
    <source>
        <dbReference type="ARBA" id="ARBA00002442"/>
    </source>
</evidence>
<evidence type="ECO:0000256" key="6">
    <source>
        <dbReference type="ARBA" id="ARBA00022475"/>
    </source>
</evidence>
<comment type="similarity">
    <text evidence="3 12">Belongs to the CcmD/CycX/HelD family.</text>
</comment>
<keyword evidence="8 12" id="KW-0812">Transmembrane</keyword>
<keyword evidence="14" id="KW-1185">Reference proteome</keyword>
<dbReference type="InterPro" id="IPR052075">
    <property type="entry name" value="Heme_exporter_D"/>
</dbReference>
<evidence type="ECO:0000256" key="3">
    <source>
        <dbReference type="ARBA" id="ARBA00008741"/>
    </source>
</evidence>
<evidence type="ECO:0000256" key="7">
    <source>
        <dbReference type="ARBA" id="ARBA00022519"/>
    </source>
</evidence>
<evidence type="ECO:0000256" key="5">
    <source>
        <dbReference type="ARBA" id="ARBA00022448"/>
    </source>
</evidence>
<evidence type="ECO:0000256" key="2">
    <source>
        <dbReference type="ARBA" id="ARBA00004377"/>
    </source>
</evidence>
<evidence type="ECO:0000256" key="4">
    <source>
        <dbReference type="ARBA" id="ARBA00016461"/>
    </source>
</evidence>
<keyword evidence="6 12" id="KW-1003">Cell membrane</keyword>